<dbReference type="Gene3D" id="3.90.180.10">
    <property type="entry name" value="Medium-chain alcohol dehydrogenases, catalytic domain"/>
    <property type="match status" value="1"/>
</dbReference>
<organism evidence="3 4">
    <name type="scientific">Streptomyces europaeiscabiei</name>
    <dbReference type="NCBI Taxonomy" id="146819"/>
    <lineage>
        <taxon>Bacteria</taxon>
        <taxon>Bacillati</taxon>
        <taxon>Actinomycetota</taxon>
        <taxon>Actinomycetes</taxon>
        <taxon>Kitasatosporales</taxon>
        <taxon>Streptomycetaceae</taxon>
        <taxon>Streptomyces</taxon>
    </lineage>
</organism>
<dbReference type="SUPFAM" id="SSF50129">
    <property type="entry name" value="GroES-like"/>
    <property type="match status" value="1"/>
</dbReference>
<dbReference type="InterPro" id="IPR011032">
    <property type="entry name" value="GroES-like_sf"/>
</dbReference>
<accession>A0ABU4NVB8</accession>
<dbReference type="Proteomes" id="UP001271274">
    <property type="component" value="Unassembled WGS sequence"/>
</dbReference>
<protein>
    <submittedName>
        <fullName evidence="3">Zinc-binding alcohol dehydrogenase family protein</fullName>
    </submittedName>
</protein>
<dbReference type="RefSeq" id="WP_060894001.1">
    <property type="nucleotide sequence ID" value="NZ_JARAUT010000003.1"/>
</dbReference>
<proteinExistence type="predicted"/>
<feature type="region of interest" description="Disordered" evidence="1">
    <location>
        <begin position="1"/>
        <end position="24"/>
    </location>
</feature>
<sequence length="88" mass="8957">MAPKHRSGTQVAASAEGVVSADSQGAGELGYEEIADPVPGDNEVLIKVEAISIEGGDLLTRLMMPLPRSPHVVGYGSAGTVVAVGESR</sequence>
<keyword evidence="4" id="KW-1185">Reference proteome</keyword>
<dbReference type="Pfam" id="PF08240">
    <property type="entry name" value="ADH_N"/>
    <property type="match status" value="1"/>
</dbReference>
<evidence type="ECO:0000259" key="2">
    <source>
        <dbReference type="Pfam" id="PF08240"/>
    </source>
</evidence>
<name>A0ABU4NVB8_9ACTN</name>
<evidence type="ECO:0000313" key="4">
    <source>
        <dbReference type="Proteomes" id="UP001271274"/>
    </source>
</evidence>
<dbReference type="InterPro" id="IPR013154">
    <property type="entry name" value="ADH-like_N"/>
</dbReference>
<feature type="domain" description="Alcohol dehydrogenase-like N-terminal" evidence="2">
    <location>
        <begin position="40"/>
        <end position="87"/>
    </location>
</feature>
<dbReference type="EMBL" id="JARAYU010000038">
    <property type="protein sequence ID" value="MDX3706968.1"/>
    <property type="molecule type" value="Genomic_DNA"/>
</dbReference>
<evidence type="ECO:0000256" key="1">
    <source>
        <dbReference type="SAM" id="MobiDB-lite"/>
    </source>
</evidence>
<evidence type="ECO:0000313" key="3">
    <source>
        <dbReference type="EMBL" id="MDX3706968.1"/>
    </source>
</evidence>
<gene>
    <name evidence="3" type="ORF">PV662_46305</name>
</gene>
<reference evidence="3 4" key="1">
    <citation type="journal article" date="2023" name="Microb. Genom.">
        <title>Mesoterricola silvestris gen. nov., sp. nov., Mesoterricola sediminis sp. nov., Geothrix oryzae sp. nov., Geothrix edaphica sp. nov., Geothrix rubra sp. nov., and Geothrix limicola sp. nov., six novel members of Acidobacteriota isolated from soils.</title>
        <authorList>
            <person name="Weisberg A.J."/>
            <person name="Pearce E."/>
            <person name="Kramer C.G."/>
            <person name="Chang J.H."/>
            <person name="Clarke C.R."/>
        </authorList>
    </citation>
    <scope>NUCLEOTIDE SEQUENCE [LARGE SCALE GENOMIC DNA]</scope>
    <source>
        <strain evidence="3 4">ID09-01A</strain>
    </source>
</reference>
<comment type="caution">
    <text evidence="3">The sequence shown here is derived from an EMBL/GenBank/DDBJ whole genome shotgun (WGS) entry which is preliminary data.</text>
</comment>